<sequence>MPLIKRLSKNLSKKVKGSNNFKKAKKKLAQLHQKIKHLRTDFFYKLALKLSRKYQSIFIEDLNMKAMQKLWGRKVSDIAFSEFVKILENKAHVVKIDRFLS</sequence>
<evidence type="ECO:0000313" key="3">
    <source>
        <dbReference type="Proteomes" id="UP000005483"/>
    </source>
</evidence>
<dbReference type="PATRIC" id="fig|992034.3.peg.524"/>
<reference evidence="2 3" key="1">
    <citation type="submission" date="2012-04" db="EMBL/GenBank/DDBJ databases">
        <title>Genome sequence of Helicobacter pylori Hp A-9.</title>
        <authorList>
            <person name="Blanchard T.G."/>
            <person name="Czinn S.J."/>
            <person name="McCracken C."/>
            <person name="Abolude K."/>
            <person name="Maroo A."/>
            <person name="Santana-Cruz I."/>
            <person name="Tallon L.J."/>
            <person name="Ficke F.W.F."/>
        </authorList>
    </citation>
    <scope>NUCLEOTIDE SEQUENCE [LARGE SCALE GENOMIC DNA]</scope>
    <source>
        <strain evidence="2 3">Hp A-9</strain>
    </source>
</reference>
<dbReference type="AlphaFoldDB" id="J0K348"/>
<comment type="caution">
    <text evidence="2">The sequence shown here is derived from an EMBL/GenBank/DDBJ whole genome shotgun (WGS) entry which is preliminary data.</text>
</comment>
<name>J0K348_HELPX</name>
<accession>J0K348</accession>
<dbReference type="Proteomes" id="UP000005483">
    <property type="component" value="Unassembled WGS sequence"/>
</dbReference>
<evidence type="ECO:0000259" key="1">
    <source>
        <dbReference type="Pfam" id="PF01385"/>
    </source>
</evidence>
<dbReference type="EMBL" id="AKOC01000007">
    <property type="protein sequence ID" value="EJB44920.1"/>
    <property type="molecule type" value="Genomic_DNA"/>
</dbReference>
<evidence type="ECO:0000313" key="2">
    <source>
        <dbReference type="EMBL" id="EJB44920.1"/>
    </source>
</evidence>
<feature type="domain" description="Probable transposase IS891/IS1136/IS1341" evidence="1">
    <location>
        <begin position="6"/>
        <end position="69"/>
    </location>
</feature>
<dbReference type="Pfam" id="PF01385">
    <property type="entry name" value="OrfB_IS605"/>
    <property type="match status" value="1"/>
</dbReference>
<organism evidence="2 3">
    <name type="scientific">Helicobacter pylori Hp A-9</name>
    <dbReference type="NCBI Taxonomy" id="992034"/>
    <lineage>
        <taxon>Bacteria</taxon>
        <taxon>Pseudomonadati</taxon>
        <taxon>Campylobacterota</taxon>
        <taxon>Epsilonproteobacteria</taxon>
        <taxon>Campylobacterales</taxon>
        <taxon>Helicobacteraceae</taxon>
        <taxon>Helicobacter</taxon>
    </lineage>
</organism>
<proteinExistence type="predicted"/>
<dbReference type="InterPro" id="IPR001959">
    <property type="entry name" value="Transposase"/>
</dbReference>
<gene>
    <name evidence="2" type="ORF">HPHPA9_0550</name>
</gene>
<protein>
    <recommendedName>
        <fullName evidence="1">Probable transposase IS891/IS1136/IS1341 domain-containing protein</fullName>
    </recommendedName>
</protein>